<name>A0AAV7NBS5_PLEWA</name>
<evidence type="ECO:0000313" key="2">
    <source>
        <dbReference type="EMBL" id="KAJ1111828.1"/>
    </source>
</evidence>
<feature type="region of interest" description="Disordered" evidence="1">
    <location>
        <begin position="1"/>
        <end position="25"/>
    </location>
</feature>
<sequence>MACEAANPEKCRPVTSPKPCTARPARLGFHGPRRSFQEKHVPPGRACLGRILGGTRVQGRHAGATPGAQVVELPSWQDQRRF</sequence>
<reference evidence="2" key="1">
    <citation type="journal article" date="2022" name="bioRxiv">
        <title>Sequencing and chromosome-scale assembly of the giantPleurodeles waltlgenome.</title>
        <authorList>
            <person name="Brown T."/>
            <person name="Elewa A."/>
            <person name="Iarovenko S."/>
            <person name="Subramanian E."/>
            <person name="Araus A.J."/>
            <person name="Petzold A."/>
            <person name="Susuki M."/>
            <person name="Suzuki K.-i.T."/>
            <person name="Hayashi T."/>
            <person name="Toyoda A."/>
            <person name="Oliveira C."/>
            <person name="Osipova E."/>
            <person name="Leigh N.D."/>
            <person name="Simon A."/>
            <person name="Yun M.H."/>
        </authorList>
    </citation>
    <scope>NUCLEOTIDE SEQUENCE</scope>
    <source>
        <strain evidence="2">20211129_DDA</strain>
        <tissue evidence="2">Liver</tissue>
    </source>
</reference>
<keyword evidence="3" id="KW-1185">Reference proteome</keyword>
<organism evidence="2 3">
    <name type="scientific">Pleurodeles waltl</name>
    <name type="common">Iberian ribbed newt</name>
    <dbReference type="NCBI Taxonomy" id="8319"/>
    <lineage>
        <taxon>Eukaryota</taxon>
        <taxon>Metazoa</taxon>
        <taxon>Chordata</taxon>
        <taxon>Craniata</taxon>
        <taxon>Vertebrata</taxon>
        <taxon>Euteleostomi</taxon>
        <taxon>Amphibia</taxon>
        <taxon>Batrachia</taxon>
        <taxon>Caudata</taxon>
        <taxon>Salamandroidea</taxon>
        <taxon>Salamandridae</taxon>
        <taxon>Pleurodelinae</taxon>
        <taxon>Pleurodeles</taxon>
    </lineage>
</organism>
<comment type="caution">
    <text evidence="2">The sequence shown here is derived from an EMBL/GenBank/DDBJ whole genome shotgun (WGS) entry which is preliminary data.</text>
</comment>
<proteinExistence type="predicted"/>
<protein>
    <submittedName>
        <fullName evidence="2">Uncharacterized protein</fullName>
    </submittedName>
</protein>
<feature type="region of interest" description="Disordered" evidence="1">
    <location>
        <begin position="60"/>
        <end position="82"/>
    </location>
</feature>
<evidence type="ECO:0000313" key="3">
    <source>
        <dbReference type="Proteomes" id="UP001066276"/>
    </source>
</evidence>
<dbReference type="EMBL" id="JANPWB010000012">
    <property type="protein sequence ID" value="KAJ1111828.1"/>
    <property type="molecule type" value="Genomic_DNA"/>
</dbReference>
<gene>
    <name evidence="2" type="ORF">NDU88_000101</name>
</gene>
<dbReference type="AlphaFoldDB" id="A0AAV7NBS5"/>
<accession>A0AAV7NBS5</accession>
<dbReference type="Proteomes" id="UP001066276">
    <property type="component" value="Chromosome 8"/>
</dbReference>
<evidence type="ECO:0000256" key="1">
    <source>
        <dbReference type="SAM" id="MobiDB-lite"/>
    </source>
</evidence>